<dbReference type="AlphaFoldDB" id="A0A251YM99"/>
<proteinExistence type="predicted"/>
<organism evidence="1 2">
    <name type="scientific">Clavibacter michiganensis</name>
    <dbReference type="NCBI Taxonomy" id="28447"/>
    <lineage>
        <taxon>Bacteria</taxon>
        <taxon>Bacillati</taxon>
        <taxon>Actinomycetota</taxon>
        <taxon>Actinomycetes</taxon>
        <taxon>Micrococcales</taxon>
        <taxon>Microbacteriaceae</taxon>
        <taxon>Clavibacter</taxon>
    </lineage>
</organism>
<comment type="caution">
    <text evidence="1">The sequence shown here is derived from an EMBL/GenBank/DDBJ whole genome shotgun (WGS) entry which is preliminary data.</text>
</comment>
<accession>A0A251YM99</accession>
<dbReference type="Proteomes" id="UP000195101">
    <property type="component" value="Unassembled WGS sequence"/>
</dbReference>
<protein>
    <submittedName>
        <fullName evidence="1">Uncharacterized protein</fullName>
    </submittedName>
</protein>
<sequence length="31" mass="3385">MAVDPRPLAPAAPVRPSVDRLARAEEVASWR</sequence>
<evidence type="ECO:0000313" key="1">
    <source>
        <dbReference type="EMBL" id="OUE25367.1"/>
    </source>
</evidence>
<name>A0A251YM99_9MICO</name>
<reference evidence="1 2" key="1">
    <citation type="submission" date="2016-08" db="EMBL/GenBank/DDBJ databases">
        <title>Genome sequence of Clavibacter michiganensis spp strain CFBP8019.</title>
        <authorList>
            <person name="Thapa S.P."/>
            <person name="Coaker G."/>
            <person name="Jacques M.-A."/>
        </authorList>
    </citation>
    <scope>NUCLEOTIDE SEQUENCE [LARGE SCALE GENOMIC DNA]</scope>
    <source>
        <strain evidence="1">CFBP8019</strain>
    </source>
</reference>
<evidence type="ECO:0000313" key="2">
    <source>
        <dbReference type="Proteomes" id="UP000195101"/>
    </source>
</evidence>
<keyword evidence="2" id="KW-1185">Reference proteome</keyword>
<gene>
    <name evidence="1" type="ORF">BFL37_07535</name>
</gene>
<dbReference type="EMBL" id="MDJZ01000012">
    <property type="protein sequence ID" value="OUE25367.1"/>
    <property type="molecule type" value="Genomic_DNA"/>
</dbReference>